<accession>A0AAW2K7E6</accession>
<reference evidence="1" key="2">
    <citation type="journal article" date="2024" name="Plant">
        <title>Genomic evolution and insights into agronomic trait innovations of Sesamum species.</title>
        <authorList>
            <person name="Miao H."/>
            <person name="Wang L."/>
            <person name="Qu L."/>
            <person name="Liu H."/>
            <person name="Sun Y."/>
            <person name="Le M."/>
            <person name="Wang Q."/>
            <person name="Wei S."/>
            <person name="Zheng Y."/>
            <person name="Lin W."/>
            <person name="Duan Y."/>
            <person name="Cao H."/>
            <person name="Xiong S."/>
            <person name="Wang X."/>
            <person name="Wei L."/>
            <person name="Li C."/>
            <person name="Ma Q."/>
            <person name="Ju M."/>
            <person name="Zhao R."/>
            <person name="Li G."/>
            <person name="Mu C."/>
            <person name="Tian Q."/>
            <person name="Mei H."/>
            <person name="Zhang T."/>
            <person name="Gao T."/>
            <person name="Zhang H."/>
        </authorList>
    </citation>
    <scope>NUCLEOTIDE SEQUENCE</scope>
    <source>
        <strain evidence="1">KEN8</strain>
    </source>
</reference>
<dbReference type="SUPFAM" id="SSF56219">
    <property type="entry name" value="DNase I-like"/>
    <property type="match status" value="1"/>
</dbReference>
<sequence>MDLSIFIVVHSTNVCIQGILDDPWLILGDFNAVMDDSEVCGRAADTSASMADFRNCIRDTGLVQLPFTGCPYTWHNCSEGHEAYGRGIRNDCEAEVNMLQQRAKLRWLKHGDQSSKFFFRKINSTRMKQRIFQITKASGEILTAQHDVNQEFTLYFQNLLGGSSNHRILDLRFLRHELKHTITTTEASLLVAL</sequence>
<evidence type="ECO:0000313" key="1">
    <source>
        <dbReference type="EMBL" id="KAL0302137.1"/>
    </source>
</evidence>
<protein>
    <recommendedName>
        <fullName evidence="2">Endonuclease/exonuclease/phosphatase domain-containing protein</fullName>
    </recommendedName>
</protein>
<gene>
    <name evidence="1" type="ORF">Scaly_3041600</name>
</gene>
<comment type="caution">
    <text evidence="1">The sequence shown here is derived from an EMBL/GenBank/DDBJ whole genome shotgun (WGS) entry which is preliminary data.</text>
</comment>
<dbReference type="EMBL" id="JACGWM010000619">
    <property type="protein sequence ID" value="KAL0302137.1"/>
    <property type="molecule type" value="Genomic_DNA"/>
</dbReference>
<dbReference type="InterPro" id="IPR036691">
    <property type="entry name" value="Endo/exonu/phosph_ase_sf"/>
</dbReference>
<proteinExistence type="predicted"/>
<name>A0AAW2K7E6_9LAMI</name>
<evidence type="ECO:0008006" key="2">
    <source>
        <dbReference type="Google" id="ProtNLM"/>
    </source>
</evidence>
<organism evidence="1">
    <name type="scientific">Sesamum calycinum</name>
    <dbReference type="NCBI Taxonomy" id="2727403"/>
    <lineage>
        <taxon>Eukaryota</taxon>
        <taxon>Viridiplantae</taxon>
        <taxon>Streptophyta</taxon>
        <taxon>Embryophyta</taxon>
        <taxon>Tracheophyta</taxon>
        <taxon>Spermatophyta</taxon>
        <taxon>Magnoliopsida</taxon>
        <taxon>eudicotyledons</taxon>
        <taxon>Gunneridae</taxon>
        <taxon>Pentapetalae</taxon>
        <taxon>asterids</taxon>
        <taxon>lamiids</taxon>
        <taxon>Lamiales</taxon>
        <taxon>Pedaliaceae</taxon>
        <taxon>Sesamum</taxon>
    </lineage>
</organism>
<dbReference type="AlphaFoldDB" id="A0AAW2K7E6"/>
<reference evidence="1" key="1">
    <citation type="submission" date="2020-06" db="EMBL/GenBank/DDBJ databases">
        <authorList>
            <person name="Li T."/>
            <person name="Hu X."/>
            <person name="Zhang T."/>
            <person name="Song X."/>
            <person name="Zhang H."/>
            <person name="Dai N."/>
            <person name="Sheng W."/>
            <person name="Hou X."/>
            <person name="Wei L."/>
        </authorList>
    </citation>
    <scope>NUCLEOTIDE SEQUENCE</scope>
    <source>
        <strain evidence="1">KEN8</strain>
        <tissue evidence="1">Leaf</tissue>
    </source>
</reference>
<dbReference type="Gene3D" id="3.60.10.10">
    <property type="entry name" value="Endonuclease/exonuclease/phosphatase"/>
    <property type="match status" value="1"/>
</dbReference>